<organism evidence="1">
    <name type="scientific">uncultured marine microorganism HF4000_ANIW137I15</name>
    <dbReference type="NCBI Taxonomy" id="455531"/>
    <lineage>
        <taxon>unclassified sequences</taxon>
        <taxon>environmental samples</taxon>
    </lineage>
</organism>
<sequence>MLATEQKAEIIAVTLADAAKAFREEAEEIASSPQEAEILATAALLNYLTTERPELLERPLENIRKGAIVSSLS</sequence>
<dbReference type="EMBL" id="EU016602">
    <property type="protein sequence ID" value="ABZ07537.1"/>
    <property type="molecule type" value="Genomic_DNA"/>
</dbReference>
<gene>
    <name evidence="1" type="ORF">ALOHA_HF4000ANIW137I15ctg3g20</name>
</gene>
<reference evidence="1" key="1">
    <citation type="journal article" date="2008" name="ISME J.">
        <title>Genomic patterns of recombination, clonal divergence and environment in marine microbial populations.</title>
        <authorList>
            <person name="Konstantinidis K.T."/>
            <person name="Delong E.F."/>
        </authorList>
    </citation>
    <scope>NUCLEOTIDE SEQUENCE</scope>
</reference>
<dbReference type="AlphaFoldDB" id="B3T4M1"/>
<name>B3T4M1_9ZZZZ</name>
<accession>B3T4M1</accession>
<protein>
    <submittedName>
        <fullName evidence="1">Uncharacterized protein</fullName>
    </submittedName>
</protein>
<proteinExistence type="predicted"/>
<evidence type="ECO:0000313" key="1">
    <source>
        <dbReference type="EMBL" id="ABZ07537.1"/>
    </source>
</evidence>